<evidence type="ECO:0000313" key="2">
    <source>
        <dbReference type="Proteomes" id="UP000006304"/>
    </source>
</evidence>
<dbReference type="eggNOG" id="ENOG5030VWN">
    <property type="taxonomic scope" value="Bacteria"/>
</dbReference>
<dbReference type="EMBL" id="CP003876">
    <property type="protein sequence ID" value="AFU02654.1"/>
    <property type="molecule type" value="Genomic_DNA"/>
</dbReference>
<dbReference type="KEGG" id="nbr:O3I_023495"/>
<sequence length="205" mass="22905">MQLAYDSGIINMLPEFDEAKELIAKGEDRLLELGDVICRHRLHEDAGLCLLHRHFDLADDERLVGTYEQDDYVVRVSRRPAWSGVVPSVWRVESLGSESGWGYRPLEFADTSGAGAKLGWRAARTMANPEFLREMAQKLCSLELNGIVGVAILDRLPGDLRSDEIVYETSSQRGLVSTRSQIGRDSISRDNVTVTLWAFQAEPVA</sequence>
<organism evidence="1 2">
    <name type="scientific">Nocardia brasiliensis (strain ATCC 700358 / HUJEG-1)</name>
    <dbReference type="NCBI Taxonomy" id="1133849"/>
    <lineage>
        <taxon>Bacteria</taxon>
        <taxon>Bacillati</taxon>
        <taxon>Actinomycetota</taxon>
        <taxon>Actinomycetes</taxon>
        <taxon>Mycobacteriales</taxon>
        <taxon>Nocardiaceae</taxon>
        <taxon>Nocardia</taxon>
    </lineage>
</organism>
<name>K0EZY4_NOCB7</name>
<accession>K0EZY4</accession>
<gene>
    <name evidence="1" type="ORF">O3I_023495</name>
</gene>
<protein>
    <submittedName>
        <fullName evidence="1">Uncharacterized protein</fullName>
    </submittedName>
</protein>
<dbReference type="Proteomes" id="UP000006304">
    <property type="component" value="Chromosome"/>
</dbReference>
<keyword evidence="2" id="KW-1185">Reference proteome</keyword>
<dbReference type="RefSeq" id="WP_014985509.1">
    <property type="nucleotide sequence ID" value="NC_018681.1"/>
</dbReference>
<dbReference type="STRING" id="1133849.O3I_023495"/>
<proteinExistence type="predicted"/>
<reference evidence="1 2" key="1">
    <citation type="journal article" date="2012" name="J. Bacteriol.">
        <title>Complete genome sequence of Nocardia brasiliensis HUJEG-1.</title>
        <authorList>
            <person name="Vera-Cabrera L."/>
            <person name="Ortiz-Lopez R."/>
            <person name="Elizondo-Gonzalez R."/>
            <person name="Perez-Maya A.A."/>
            <person name="Ocampo-Candiani J."/>
        </authorList>
    </citation>
    <scope>NUCLEOTIDE SEQUENCE [LARGE SCALE GENOMIC DNA]</scope>
    <source>
        <strain evidence="2">ATCC 700358</strain>
    </source>
</reference>
<dbReference type="HOGENOM" id="CLU_1336356_0_0_11"/>
<dbReference type="AlphaFoldDB" id="K0EZY4"/>
<evidence type="ECO:0000313" key="1">
    <source>
        <dbReference type="EMBL" id="AFU02654.1"/>
    </source>
</evidence>